<name>A0ABW3EB73_9LACO</name>
<proteinExistence type="predicted"/>
<reference evidence="2" key="1">
    <citation type="journal article" date="2019" name="Int. J. Syst. Evol. Microbiol.">
        <title>The Global Catalogue of Microorganisms (GCM) 10K type strain sequencing project: providing services to taxonomists for standard genome sequencing and annotation.</title>
        <authorList>
            <consortium name="The Broad Institute Genomics Platform"/>
            <consortium name="The Broad Institute Genome Sequencing Center for Infectious Disease"/>
            <person name="Wu L."/>
            <person name="Ma J."/>
        </authorList>
    </citation>
    <scope>NUCLEOTIDE SEQUENCE [LARGE SCALE GENOMIC DNA]</scope>
    <source>
        <strain evidence="2">CCM 8925</strain>
    </source>
</reference>
<evidence type="ECO:0000313" key="1">
    <source>
        <dbReference type="EMBL" id="MFD0896991.1"/>
    </source>
</evidence>
<keyword evidence="2" id="KW-1185">Reference proteome</keyword>
<protein>
    <submittedName>
        <fullName evidence="1">Acetyl-CoA carboxylase</fullName>
    </submittedName>
</protein>
<dbReference type="Proteomes" id="UP001597104">
    <property type="component" value="Unassembled WGS sequence"/>
</dbReference>
<comment type="caution">
    <text evidence="1">The sequence shown here is derived from an EMBL/GenBank/DDBJ whole genome shotgun (WGS) entry which is preliminary data.</text>
</comment>
<gene>
    <name evidence="1" type="ORF">ACFQZ7_04480</name>
</gene>
<evidence type="ECO:0000313" key="2">
    <source>
        <dbReference type="Proteomes" id="UP001597104"/>
    </source>
</evidence>
<dbReference type="EMBL" id="JBHTIO010000023">
    <property type="protein sequence ID" value="MFD0896991.1"/>
    <property type="molecule type" value="Genomic_DNA"/>
</dbReference>
<organism evidence="1 2">
    <name type="scientific">Loigolactobacillus binensis</name>
    <dbReference type="NCBI Taxonomy" id="2559922"/>
    <lineage>
        <taxon>Bacteria</taxon>
        <taxon>Bacillati</taxon>
        <taxon>Bacillota</taxon>
        <taxon>Bacilli</taxon>
        <taxon>Lactobacillales</taxon>
        <taxon>Lactobacillaceae</taxon>
        <taxon>Loigolactobacillus</taxon>
    </lineage>
</organism>
<sequence>MIETPQQAAKLIQQRLAIYFKPQARHRYQIEIVNNIYGPTYNFFLNSQAPHQRERSLPLHRLQVYQLDYLEAVIVLLRSTTQLTFNFVDFATLRWPQKQTLIQ</sequence>
<dbReference type="RefSeq" id="WP_137638422.1">
    <property type="nucleotide sequence ID" value="NZ_BJDN01000024.1"/>
</dbReference>
<accession>A0ABW3EB73</accession>